<gene>
    <name evidence="3" type="ORF">DRW07_03975</name>
</gene>
<keyword evidence="4" id="KW-1185">Reference proteome</keyword>
<feature type="transmembrane region" description="Helical" evidence="1">
    <location>
        <begin position="212"/>
        <end position="231"/>
    </location>
</feature>
<evidence type="ECO:0000256" key="1">
    <source>
        <dbReference type="SAM" id="Phobius"/>
    </source>
</evidence>
<feature type="transmembrane region" description="Helical" evidence="1">
    <location>
        <begin position="57"/>
        <end position="78"/>
    </location>
</feature>
<dbReference type="Pfam" id="PF07670">
    <property type="entry name" value="Gate"/>
    <property type="match status" value="1"/>
</dbReference>
<keyword evidence="1" id="KW-1133">Transmembrane helix</keyword>
<name>A0A3N5YAI3_9ALTE</name>
<evidence type="ECO:0000313" key="4">
    <source>
        <dbReference type="Proteomes" id="UP000275281"/>
    </source>
</evidence>
<evidence type="ECO:0000313" key="3">
    <source>
        <dbReference type="EMBL" id="RPJ68569.1"/>
    </source>
</evidence>
<dbReference type="Proteomes" id="UP000275281">
    <property type="component" value="Unassembled WGS sequence"/>
</dbReference>
<protein>
    <submittedName>
        <fullName evidence="3">YjiH family protein</fullName>
    </submittedName>
</protein>
<dbReference type="EMBL" id="RPOK01000001">
    <property type="protein sequence ID" value="RPJ68569.1"/>
    <property type="molecule type" value="Genomic_DNA"/>
</dbReference>
<dbReference type="RefSeq" id="WP_124026570.1">
    <property type="nucleotide sequence ID" value="NZ_JBHRSN010000005.1"/>
</dbReference>
<feature type="domain" description="Nucleoside transporter/FeoB GTPase Gate" evidence="2">
    <location>
        <begin position="138"/>
        <end position="232"/>
    </location>
</feature>
<keyword evidence="1" id="KW-0812">Transmembrane</keyword>
<dbReference type="InterPro" id="IPR011642">
    <property type="entry name" value="Gate_dom"/>
</dbReference>
<keyword evidence="1" id="KW-0472">Membrane</keyword>
<evidence type="ECO:0000259" key="2">
    <source>
        <dbReference type="Pfam" id="PF07670"/>
    </source>
</evidence>
<sequence>MGQKTINSGPVLKDKLAFFLASAIGMSFLIFPVHNGEYITIPMGILTDALTAFIGDIVKYVALALCMASALLTTYFQWFDRAPRSDLIVRLFRPGHSWTLIRILGAVFCVSLVYHIGPEWIWGESTGGVVVNDLFPPMLVTIGIACCVLPFLTEFGLMEFIGTYCERYFKRLFKIPGRSAVDAVASWLGGSAVGVVVTSNQYEQGHYTAREAAIIASNFSIVSIAFCYVITDVLNIQQYFFSFYAVLTLSGILCAMILPRIPPLSTKSNEYLTQLSHPDRDDAHLSVHNRALQRAYVRAKSAPGPTNIARSIGINISDIWLGMVPACAFMATAFLAMAEYTDFFKTIAIPVMALLSLLQVESADVAGVSVVIGFADNFLPALIAADIESEATRFVIAVVSVGQLIFLSEVGILLLQSAIPLKILDLLLIYILRTIVILPVAIIAANLLF</sequence>
<feature type="transmembrane region" description="Helical" evidence="1">
    <location>
        <begin position="99"/>
        <end position="117"/>
    </location>
</feature>
<dbReference type="OrthoDB" id="1633380at2"/>
<feature type="transmembrane region" description="Helical" evidence="1">
    <location>
        <begin position="179"/>
        <end position="200"/>
    </location>
</feature>
<accession>A0A3N5YAI3</accession>
<feature type="transmembrane region" description="Helical" evidence="1">
    <location>
        <begin position="427"/>
        <end position="448"/>
    </location>
</feature>
<feature type="transmembrane region" description="Helical" evidence="1">
    <location>
        <begin position="394"/>
        <end position="415"/>
    </location>
</feature>
<dbReference type="AlphaFoldDB" id="A0A3N5YAI3"/>
<organism evidence="3 4">
    <name type="scientific">Alteromonas sediminis</name>
    <dbReference type="NCBI Taxonomy" id="2259342"/>
    <lineage>
        <taxon>Bacteria</taxon>
        <taxon>Pseudomonadati</taxon>
        <taxon>Pseudomonadota</taxon>
        <taxon>Gammaproteobacteria</taxon>
        <taxon>Alteromonadales</taxon>
        <taxon>Alteromonadaceae</taxon>
        <taxon>Alteromonas/Salinimonas group</taxon>
        <taxon>Alteromonas</taxon>
    </lineage>
</organism>
<reference evidence="3 4" key="1">
    <citation type="submission" date="2018-11" db="EMBL/GenBank/DDBJ databases">
        <authorList>
            <person name="Ye M.-Q."/>
            <person name="Du Z.-J."/>
        </authorList>
    </citation>
    <scope>NUCLEOTIDE SEQUENCE [LARGE SCALE GENOMIC DNA]</scope>
    <source>
        <strain evidence="3 4">U0105</strain>
    </source>
</reference>
<comment type="caution">
    <text evidence="3">The sequence shown here is derived from an EMBL/GenBank/DDBJ whole genome shotgun (WGS) entry which is preliminary data.</text>
</comment>
<feature type="transmembrane region" description="Helical" evidence="1">
    <location>
        <begin position="243"/>
        <end position="261"/>
    </location>
</feature>
<feature type="transmembrane region" description="Helical" evidence="1">
    <location>
        <begin position="137"/>
        <end position="158"/>
    </location>
</feature>
<feature type="transmembrane region" description="Helical" evidence="1">
    <location>
        <begin position="16"/>
        <end position="34"/>
    </location>
</feature>
<feature type="transmembrane region" description="Helical" evidence="1">
    <location>
        <begin position="319"/>
        <end position="337"/>
    </location>
</feature>
<proteinExistence type="predicted"/>